<sequence>MDIEEVVSTEYKTFEPDARASKIKGFFQESGEEAVVVEGDGYRGVVTRRMLISSHVNPDEKADSLVGNPPRVGRREDVRETARLMVESDFKFLPVEEGNDVVGVVTANDLLRNVNSQLNVLSVEDVYTQDLITVTPSTTVGRIINIFRENAVSRVPVVDGGLEGIVSLYDILGFSVREERRDKGGGGTGKSRDSSGGVQGGFGPRHGDADRMLDIPAEDVMNSPVETTTADEPLDEATERMLNRDFSSLIVVGEDGGPSGIITKTDVLRSLTWTDESHMDVQISNVEFLEPMSADDVAEMVEEVADKYAEMQVLHAHVHLKRHKEKMRGSPLILARVVIYTNKGQFVVKGEGYGPKNALRIARDKLERRVLESKGVSRQDRDAERMFKEMGGYL</sequence>
<name>A0A9Q4GJH2_9EURY</name>
<evidence type="ECO:0000256" key="2">
    <source>
        <dbReference type="PROSITE-ProRule" id="PRU00703"/>
    </source>
</evidence>
<protein>
    <submittedName>
        <fullName evidence="5">CBS domain-containing protein</fullName>
    </submittedName>
</protein>
<feature type="region of interest" description="Disordered" evidence="3">
    <location>
        <begin position="180"/>
        <end position="210"/>
    </location>
</feature>
<dbReference type="SMART" id="SM00116">
    <property type="entry name" value="CBS"/>
    <property type="match status" value="3"/>
</dbReference>
<evidence type="ECO:0000256" key="1">
    <source>
        <dbReference type="ARBA" id="ARBA00023122"/>
    </source>
</evidence>
<dbReference type="InterPro" id="IPR000644">
    <property type="entry name" value="CBS_dom"/>
</dbReference>
<feature type="domain" description="CBS" evidence="4">
    <location>
        <begin position="65"/>
        <end position="120"/>
    </location>
</feature>
<dbReference type="Gene3D" id="3.10.580.10">
    <property type="entry name" value="CBS-domain"/>
    <property type="match status" value="3"/>
</dbReference>
<dbReference type="Proteomes" id="UP001149411">
    <property type="component" value="Unassembled WGS sequence"/>
</dbReference>
<dbReference type="SUPFAM" id="SSF69754">
    <property type="entry name" value="Ribosome binding protein Y (YfiA homologue)"/>
    <property type="match status" value="1"/>
</dbReference>
<feature type="domain" description="CBS" evidence="4">
    <location>
        <begin position="127"/>
        <end position="183"/>
    </location>
</feature>
<dbReference type="InterPro" id="IPR036567">
    <property type="entry name" value="RHF-like"/>
</dbReference>
<dbReference type="PANTHER" id="PTHR43080:SF2">
    <property type="entry name" value="CBS DOMAIN-CONTAINING PROTEIN"/>
    <property type="match status" value="1"/>
</dbReference>
<evidence type="ECO:0000256" key="3">
    <source>
        <dbReference type="SAM" id="MobiDB-lite"/>
    </source>
</evidence>
<comment type="caution">
    <text evidence="5">The sequence shown here is derived from an EMBL/GenBank/DDBJ whole genome shotgun (WGS) entry which is preliminary data.</text>
</comment>
<accession>A0A9Q4GJH2</accession>
<dbReference type="Gene3D" id="3.30.160.100">
    <property type="entry name" value="Ribosome hibernation promotion factor-like"/>
    <property type="match status" value="1"/>
</dbReference>
<keyword evidence="1 2" id="KW-0129">CBS domain</keyword>
<evidence type="ECO:0000313" key="5">
    <source>
        <dbReference type="EMBL" id="MCX2819923.1"/>
    </source>
</evidence>
<dbReference type="RefSeq" id="WP_266088622.1">
    <property type="nucleotide sequence ID" value="NZ_RKLV01000014.1"/>
</dbReference>
<dbReference type="AlphaFoldDB" id="A0A9Q4GJH2"/>
<organism evidence="5 6">
    <name type="scientific">Halorutilus salinus</name>
    <dbReference type="NCBI Taxonomy" id="2487751"/>
    <lineage>
        <taxon>Archaea</taxon>
        <taxon>Methanobacteriati</taxon>
        <taxon>Methanobacteriota</taxon>
        <taxon>Stenosarchaea group</taxon>
        <taxon>Halobacteria</taxon>
        <taxon>Halorutilales</taxon>
        <taxon>Halorutilaceae</taxon>
        <taxon>Halorutilus</taxon>
    </lineage>
</organism>
<dbReference type="InterPro" id="IPR051257">
    <property type="entry name" value="Diverse_CBS-Domain"/>
</dbReference>
<reference evidence="5" key="1">
    <citation type="submission" date="2022-09" db="EMBL/GenBank/DDBJ databases">
        <title>Haloadaptaus new haloarchaeum isolated from saline soil.</title>
        <authorList>
            <person name="Duran-Viseras A."/>
            <person name="Sanchez-Porro C."/>
            <person name="Ventosa A."/>
        </authorList>
    </citation>
    <scope>NUCLEOTIDE SEQUENCE</scope>
    <source>
        <strain evidence="5">F3-133</strain>
    </source>
</reference>
<gene>
    <name evidence="5" type="ORF">EGH25_11230</name>
</gene>
<evidence type="ECO:0000313" key="6">
    <source>
        <dbReference type="Proteomes" id="UP001149411"/>
    </source>
</evidence>
<dbReference type="PANTHER" id="PTHR43080">
    <property type="entry name" value="CBS DOMAIN-CONTAINING PROTEIN CBSX3, MITOCHONDRIAL"/>
    <property type="match status" value="1"/>
</dbReference>
<dbReference type="PROSITE" id="PS51371">
    <property type="entry name" value="CBS"/>
    <property type="match status" value="3"/>
</dbReference>
<dbReference type="InterPro" id="IPR046342">
    <property type="entry name" value="CBS_dom_sf"/>
</dbReference>
<keyword evidence="6" id="KW-1185">Reference proteome</keyword>
<dbReference type="EMBL" id="RKLV01000014">
    <property type="protein sequence ID" value="MCX2819923.1"/>
    <property type="molecule type" value="Genomic_DNA"/>
</dbReference>
<proteinExistence type="predicted"/>
<feature type="domain" description="CBS" evidence="4">
    <location>
        <begin position="221"/>
        <end position="281"/>
    </location>
</feature>
<evidence type="ECO:0000259" key="4">
    <source>
        <dbReference type="PROSITE" id="PS51371"/>
    </source>
</evidence>
<dbReference type="Pfam" id="PF00571">
    <property type="entry name" value="CBS"/>
    <property type="match status" value="4"/>
</dbReference>
<dbReference type="SUPFAM" id="SSF54631">
    <property type="entry name" value="CBS-domain pair"/>
    <property type="match status" value="2"/>
</dbReference>